<dbReference type="PANTHER" id="PTHR45008:SF1">
    <property type="entry name" value="PTS SYSTEM GLUCOSE-SPECIFIC EIIA COMPONENT"/>
    <property type="match status" value="1"/>
</dbReference>
<dbReference type="Proteomes" id="UP001164718">
    <property type="component" value="Chromosome"/>
</dbReference>
<dbReference type="GO" id="GO:0016301">
    <property type="term" value="F:kinase activity"/>
    <property type="evidence" value="ECO:0007669"/>
    <property type="project" value="UniProtKB-KW"/>
</dbReference>
<keyword evidence="6" id="KW-0418">Kinase</keyword>
<proteinExistence type="predicted"/>
<gene>
    <name evidence="8" type="ORF">OE104_00990</name>
</gene>
<evidence type="ECO:0000313" key="8">
    <source>
        <dbReference type="EMBL" id="WAA09981.1"/>
    </source>
</evidence>
<sequence length="169" mass="18539">MLKKLFKKKENKIKQVILSAPVKGKFLPLEEVPDPVFSEKMMGDGVAIDPEEGKIVAPADGEVVQIFPTKHAVALKIANGAEILIHIGLETVNLKGEGFTAHVKEGQKVKMGELLVTFDIDQVKEKAKSMITPMIVTNGEDMQSVERLVKEKETQVLAGMTDVLEVYGK</sequence>
<comment type="subcellular location">
    <subcellularLocation>
        <location evidence="1">Cytoplasm</location>
    </subcellularLocation>
</comment>
<dbReference type="InterPro" id="IPR050890">
    <property type="entry name" value="PTS_EIIA_component"/>
</dbReference>
<keyword evidence="3 8" id="KW-0762">Sugar transport</keyword>
<dbReference type="GO" id="GO:0009401">
    <property type="term" value="P:phosphoenolpyruvate-dependent sugar phosphotransferase system"/>
    <property type="evidence" value="ECO:0007669"/>
    <property type="project" value="UniProtKB-KW"/>
</dbReference>
<reference evidence="8" key="1">
    <citation type="submission" date="2022-09" db="EMBL/GenBank/DDBJ databases">
        <title>Complete Genomes of Fervidibacillus albus and Fervidibacillus halotolerans isolated from tidal flat sediments.</title>
        <authorList>
            <person name="Kwon K.K."/>
            <person name="Yang S.-H."/>
            <person name="Park M.J."/>
            <person name="Oh H.-M."/>
        </authorList>
    </citation>
    <scope>NUCLEOTIDE SEQUENCE</scope>
    <source>
        <strain evidence="8">MEBiC13591</strain>
    </source>
</reference>
<keyword evidence="2" id="KW-0813">Transport</keyword>
<feature type="domain" description="PTS EIIA type-1" evidence="7">
    <location>
        <begin position="34"/>
        <end position="138"/>
    </location>
</feature>
<evidence type="ECO:0000256" key="6">
    <source>
        <dbReference type="ARBA" id="ARBA00022777"/>
    </source>
</evidence>
<dbReference type="KEGG" id="faf:OE104_00990"/>
<protein>
    <submittedName>
        <fullName evidence="8">PTS glucose transporter subunit IIA</fullName>
    </submittedName>
</protein>
<evidence type="ECO:0000256" key="1">
    <source>
        <dbReference type="ARBA" id="ARBA00004496"/>
    </source>
</evidence>
<dbReference type="PANTHER" id="PTHR45008">
    <property type="entry name" value="PTS SYSTEM GLUCOSE-SPECIFIC EIIA COMPONENT"/>
    <property type="match status" value="1"/>
</dbReference>
<dbReference type="InterPro" id="IPR001127">
    <property type="entry name" value="PTS_EIIA_1_perm"/>
</dbReference>
<keyword evidence="9" id="KW-1185">Reference proteome</keyword>
<dbReference type="PROSITE" id="PS51093">
    <property type="entry name" value="PTS_EIIA_TYPE_1"/>
    <property type="match status" value="1"/>
</dbReference>
<dbReference type="PROSITE" id="PS00371">
    <property type="entry name" value="PTS_EIIA_TYPE_1_HIS"/>
    <property type="match status" value="1"/>
</dbReference>
<dbReference type="InterPro" id="IPR011055">
    <property type="entry name" value="Dup_hybrid_motif"/>
</dbReference>
<evidence type="ECO:0000313" key="9">
    <source>
        <dbReference type="Proteomes" id="UP001164718"/>
    </source>
</evidence>
<dbReference type="AlphaFoldDB" id="A0A9E8LV12"/>
<evidence type="ECO:0000256" key="2">
    <source>
        <dbReference type="ARBA" id="ARBA00022448"/>
    </source>
</evidence>
<dbReference type="NCBIfam" id="TIGR00830">
    <property type="entry name" value="PTBA"/>
    <property type="match status" value="1"/>
</dbReference>
<evidence type="ECO:0000256" key="4">
    <source>
        <dbReference type="ARBA" id="ARBA00022679"/>
    </source>
</evidence>
<dbReference type="Pfam" id="PF00358">
    <property type="entry name" value="PTS_EIIA_1"/>
    <property type="match status" value="1"/>
</dbReference>
<evidence type="ECO:0000256" key="5">
    <source>
        <dbReference type="ARBA" id="ARBA00022683"/>
    </source>
</evidence>
<evidence type="ECO:0000259" key="7">
    <source>
        <dbReference type="PROSITE" id="PS51093"/>
    </source>
</evidence>
<dbReference type="FunFam" id="2.70.70.10:FF:000001">
    <property type="entry name" value="PTS system glucose-specific IIA component"/>
    <property type="match status" value="1"/>
</dbReference>
<evidence type="ECO:0000256" key="3">
    <source>
        <dbReference type="ARBA" id="ARBA00022597"/>
    </source>
</evidence>
<organism evidence="8 9">
    <name type="scientific">Fervidibacillus albus</name>
    <dbReference type="NCBI Taxonomy" id="2980026"/>
    <lineage>
        <taxon>Bacteria</taxon>
        <taxon>Bacillati</taxon>
        <taxon>Bacillota</taxon>
        <taxon>Bacilli</taxon>
        <taxon>Bacillales</taxon>
        <taxon>Bacillaceae</taxon>
        <taxon>Fervidibacillus</taxon>
    </lineage>
</organism>
<dbReference type="SUPFAM" id="SSF51261">
    <property type="entry name" value="Duplicated hybrid motif"/>
    <property type="match status" value="1"/>
</dbReference>
<name>A0A9E8LV12_9BACI</name>
<dbReference type="Gene3D" id="2.70.70.10">
    <property type="entry name" value="Glucose Permease (Domain IIA)"/>
    <property type="match status" value="1"/>
</dbReference>
<dbReference type="RefSeq" id="WP_275417763.1">
    <property type="nucleotide sequence ID" value="NZ_CP106878.1"/>
</dbReference>
<keyword evidence="4" id="KW-0808">Transferase</keyword>
<keyword evidence="5" id="KW-0598">Phosphotransferase system</keyword>
<accession>A0A9E8LV12</accession>
<dbReference type="EMBL" id="CP106878">
    <property type="protein sequence ID" value="WAA09981.1"/>
    <property type="molecule type" value="Genomic_DNA"/>
</dbReference>
<dbReference type="GO" id="GO:0005737">
    <property type="term" value="C:cytoplasm"/>
    <property type="evidence" value="ECO:0007669"/>
    <property type="project" value="UniProtKB-SubCell"/>
</dbReference>